<comment type="caution">
    <text evidence="2">The sequence shown here is derived from an EMBL/GenBank/DDBJ whole genome shotgun (WGS) entry which is preliminary data.</text>
</comment>
<keyword evidence="3" id="KW-1185">Reference proteome</keyword>
<reference evidence="2" key="1">
    <citation type="journal article" date="2014" name="Int. J. Syst. Evol. Microbiol.">
        <title>Complete genome sequence of Corynebacterium casei LMG S-19264T (=DSM 44701T), isolated from a smear-ripened cheese.</title>
        <authorList>
            <consortium name="US DOE Joint Genome Institute (JGI-PGF)"/>
            <person name="Walter F."/>
            <person name="Albersmeier A."/>
            <person name="Kalinowski J."/>
            <person name="Ruckert C."/>
        </authorList>
    </citation>
    <scope>NUCLEOTIDE SEQUENCE</scope>
    <source>
        <strain evidence="2">KCTC 22169</strain>
    </source>
</reference>
<proteinExistence type="predicted"/>
<dbReference type="EMBL" id="BMXR01000016">
    <property type="protein sequence ID" value="GGX72918.1"/>
    <property type="molecule type" value="Genomic_DNA"/>
</dbReference>
<evidence type="ECO:0000313" key="2">
    <source>
        <dbReference type="EMBL" id="GGX72918.1"/>
    </source>
</evidence>
<evidence type="ECO:0000313" key="3">
    <source>
        <dbReference type="Proteomes" id="UP000626148"/>
    </source>
</evidence>
<dbReference type="RefSeq" id="WP_189613120.1">
    <property type="nucleotide sequence ID" value="NZ_BMXR01000016.1"/>
</dbReference>
<accession>A0A918KR90</accession>
<dbReference type="AlphaFoldDB" id="A0A918KR90"/>
<dbReference type="Pfam" id="PF14294">
    <property type="entry name" value="DUF4372"/>
    <property type="match status" value="1"/>
</dbReference>
<reference evidence="2" key="2">
    <citation type="submission" date="2020-09" db="EMBL/GenBank/DDBJ databases">
        <authorList>
            <person name="Sun Q."/>
            <person name="Kim S."/>
        </authorList>
    </citation>
    <scope>NUCLEOTIDE SEQUENCE</scope>
    <source>
        <strain evidence="2">KCTC 22169</strain>
    </source>
</reference>
<sequence length="65" mass="7531">MAHRSTVFAQLLKFLPKAEFKKLVDEYDGDKRSHSLPDHYPHQSKYLKNIANTNPIQDLIASEFS</sequence>
<gene>
    <name evidence="2" type="ORF">GCM10007392_45350</name>
</gene>
<feature type="domain" description="DUF4372" evidence="1">
    <location>
        <begin position="3"/>
        <end position="36"/>
    </location>
</feature>
<dbReference type="InterPro" id="IPR025399">
    <property type="entry name" value="DUF4372"/>
</dbReference>
<name>A0A918KR90_9GAMM</name>
<evidence type="ECO:0000259" key="1">
    <source>
        <dbReference type="Pfam" id="PF14294"/>
    </source>
</evidence>
<organism evidence="2 3">
    <name type="scientific">Saccharospirillum salsuginis</name>
    <dbReference type="NCBI Taxonomy" id="418750"/>
    <lineage>
        <taxon>Bacteria</taxon>
        <taxon>Pseudomonadati</taxon>
        <taxon>Pseudomonadota</taxon>
        <taxon>Gammaproteobacteria</taxon>
        <taxon>Oceanospirillales</taxon>
        <taxon>Saccharospirillaceae</taxon>
        <taxon>Saccharospirillum</taxon>
    </lineage>
</organism>
<protein>
    <recommendedName>
        <fullName evidence="1">DUF4372 domain-containing protein</fullName>
    </recommendedName>
</protein>
<dbReference type="Proteomes" id="UP000626148">
    <property type="component" value="Unassembled WGS sequence"/>
</dbReference>